<proteinExistence type="predicted"/>
<dbReference type="InterPro" id="IPR025159">
    <property type="entry name" value="AbiEi_N"/>
</dbReference>
<evidence type="ECO:0000313" key="3">
    <source>
        <dbReference type="Proteomes" id="UP000759273"/>
    </source>
</evidence>
<dbReference type="EMBL" id="JAGZGG010000026">
    <property type="protein sequence ID" value="MBS5332952.1"/>
    <property type="molecule type" value="Genomic_DNA"/>
</dbReference>
<evidence type="ECO:0000313" key="2">
    <source>
        <dbReference type="EMBL" id="MBS5332952.1"/>
    </source>
</evidence>
<accession>A0A943DEC2</accession>
<organism evidence="2 3">
    <name type="scientific">Subdoligranulum variabile</name>
    <dbReference type="NCBI Taxonomy" id="214851"/>
    <lineage>
        <taxon>Bacteria</taxon>
        <taxon>Bacillati</taxon>
        <taxon>Bacillota</taxon>
        <taxon>Clostridia</taxon>
        <taxon>Eubacteriales</taxon>
        <taxon>Oscillospiraceae</taxon>
        <taxon>Subdoligranulum</taxon>
    </lineage>
</organism>
<dbReference type="AlphaFoldDB" id="A0A943DEC2"/>
<evidence type="ECO:0000259" key="1">
    <source>
        <dbReference type="Pfam" id="PF13338"/>
    </source>
</evidence>
<reference evidence="2" key="1">
    <citation type="submission" date="2021-02" db="EMBL/GenBank/DDBJ databases">
        <title>Infant gut strain persistence is associated with maternal origin, phylogeny, and functional potential including surface adhesion and iron acquisition.</title>
        <authorList>
            <person name="Lou Y.C."/>
        </authorList>
    </citation>
    <scope>NUCLEOTIDE SEQUENCE</scope>
    <source>
        <strain evidence="2">L3_101_000M1_dasL3_101_000M1_concoct_87</strain>
    </source>
</reference>
<sequence>METTEITLKNLAEANNGVFSTEDAARAGINRTILKRYADRNVITRIARGQYAMAGFVPDEFALLQSGSENLIYSYGSAMYFWGLSDRTPHLLEFSVPQGYNTSRIKERDPNVRFHYVKSDIHSLGKTTVKSPQGGEVILYDRERCICDLVRDRNAIDKQLFTHGLKTYFASKPNLRKLLKYGKQFGIDDKLRTYMEVLM</sequence>
<dbReference type="Proteomes" id="UP000759273">
    <property type="component" value="Unassembled WGS sequence"/>
</dbReference>
<dbReference type="Pfam" id="PF13338">
    <property type="entry name" value="AbiEi_4"/>
    <property type="match status" value="1"/>
</dbReference>
<name>A0A943DEC2_9FIRM</name>
<comment type="caution">
    <text evidence="2">The sequence shown here is derived from an EMBL/GenBank/DDBJ whole genome shotgun (WGS) entry which is preliminary data.</text>
</comment>
<protein>
    <submittedName>
        <fullName evidence="2">Type IV toxin-antitoxin system AbiEi family antitoxin domain-containing protein</fullName>
    </submittedName>
</protein>
<gene>
    <name evidence="2" type="ORF">KHY36_10545</name>
</gene>
<feature type="domain" description="AbiEi antitoxin N-terminal" evidence="1">
    <location>
        <begin position="8"/>
        <end position="53"/>
    </location>
</feature>